<dbReference type="SUPFAM" id="SSF48371">
    <property type="entry name" value="ARM repeat"/>
    <property type="match status" value="1"/>
</dbReference>
<dbReference type="AlphaFoldDB" id="A0A1V9YRF0"/>
<comment type="caution">
    <text evidence="1">The sequence shown here is derived from an EMBL/GenBank/DDBJ whole genome shotgun (WGS) entry which is preliminary data.</text>
</comment>
<keyword evidence="2" id="KW-1185">Reference proteome</keyword>
<organism evidence="1 2">
    <name type="scientific">Achlya hypogyna</name>
    <name type="common">Oomycete</name>
    <name type="synonym">Protoachlya hypogyna</name>
    <dbReference type="NCBI Taxonomy" id="1202772"/>
    <lineage>
        <taxon>Eukaryota</taxon>
        <taxon>Sar</taxon>
        <taxon>Stramenopiles</taxon>
        <taxon>Oomycota</taxon>
        <taxon>Saprolegniomycetes</taxon>
        <taxon>Saprolegniales</taxon>
        <taxon>Achlyaceae</taxon>
        <taxon>Achlya</taxon>
    </lineage>
</organism>
<sequence length="717" mass="78460">MRATRAAIVATAQKPTESVPFQRLVECYTSYKGGTNNALELEEKLMRTPDASLNDTIQALCDTEDPAVRLKLSKLALSLVALSEKTELIVECVHTIVTDVWSQIRKDGARNFAKNVVTTLPTVVLEAILNDMIRLVKADTTEWKALDGGFYLLAVVLATVQKTASGYLLGTATIEHLPPCILSDLKPAVYLAMKNEQVSVREHATAALTNYIAISDSFTQVFDADQCIYLEHTRGIRLAHSKRSLASSICIRPTSCFQLPTPKVRKLPAKSFLRCVKGLLDVAAQLVPHIPIAFLAKHWHVVFPTCEKYVMHLASTVRQKASHLIAALAELSVTAPSETSLLLLHSILSSLATPCSLHSDVSQRDYFWQRMEGRLMSLEGVLSLLGRDHAAAVVSGIDSVRPKPFMTVPDVGEPAAAVWMTVSNDLGHYTYAHDMAPLATWVPNEPSSAPSVLQRVIDAKAVDMRQLWQAWIQQIYESFLSPQFELKRMAIQTLPGLVRLAPWLGASQLLLEWVQRQAAKPDFRFVCLGFRAMLLHARFLYEVPLSIRCRLRLCQVLGAATSPTLVDVVRETQDAIDALTPVVERLGAGGLTEKADVLSFAEVAILGAIQARHSSTTSTAKLIGSLAAHCSLSPPNTTKDASLDRAMSSTVVRFLPSLVQVLPLTTLADQADAIATFTCAWLQPQDADLRWIVVDIAEAFALLLDTLLLLAVGQTAV</sequence>
<gene>
    <name evidence="1" type="ORF">ACHHYP_06872</name>
</gene>
<dbReference type="Proteomes" id="UP000243579">
    <property type="component" value="Unassembled WGS sequence"/>
</dbReference>
<protein>
    <submittedName>
        <fullName evidence="1">Uncharacterized protein</fullName>
    </submittedName>
</protein>
<dbReference type="InterPro" id="IPR016024">
    <property type="entry name" value="ARM-type_fold"/>
</dbReference>
<accession>A0A1V9YRF0</accession>
<name>A0A1V9YRF0_ACHHY</name>
<dbReference type="OrthoDB" id="407325at2759"/>
<evidence type="ECO:0000313" key="2">
    <source>
        <dbReference type="Proteomes" id="UP000243579"/>
    </source>
</evidence>
<reference evidence="1 2" key="1">
    <citation type="journal article" date="2014" name="Genome Biol. Evol.">
        <title>The secreted proteins of Achlya hypogyna and Thraustotheca clavata identify the ancestral oomycete secretome and reveal gene acquisitions by horizontal gene transfer.</title>
        <authorList>
            <person name="Misner I."/>
            <person name="Blouin N."/>
            <person name="Leonard G."/>
            <person name="Richards T.A."/>
            <person name="Lane C.E."/>
        </authorList>
    </citation>
    <scope>NUCLEOTIDE SEQUENCE [LARGE SCALE GENOMIC DNA]</scope>
    <source>
        <strain evidence="1 2">ATCC 48635</strain>
    </source>
</reference>
<evidence type="ECO:0000313" key="1">
    <source>
        <dbReference type="EMBL" id="OQR88355.1"/>
    </source>
</evidence>
<dbReference type="EMBL" id="JNBR01001383">
    <property type="protein sequence ID" value="OQR88355.1"/>
    <property type="molecule type" value="Genomic_DNA"/>
</dbReference>
<proteinExistence type="predicted"/>